<dbReference type="PROSITE" id="PS51257">
    <property type="entry name" value="PROKAR_LIPOPROTEIN"/>
    <property type="match status" value="1"/>
</dbReference>
<organism evidence="2 3">
    <name type="scientific">Novosphingobium aureum</name>
    <dbReference type="NCBI Taxonomy" id="2792964"/>
    <lineage>
        <taxon>Bacteria</taxon>
        <taxon>Pseudomonadati</taxon>
        <taxon>Pseudomonadota</taxon>
        <taxon>Alphaproteobacteria</taxon>
        <taxon>Sphingomonadales</taxon>
        <taxon>Sphingomonadaceae</taxon>
        <taxon>Novosphingobium</taxon>
    </lineage>
</organism>
<proteinExistence type="predicted"/>
<accession>A0A931HAS5</accession>
<dbReference type="AlphaFoldDB" id="A0A931HAS5"/>
<keyword evidence="3" id="KW-1185">Reference proteome</keyword>
<sequence length="192" mass="20119">MRSTILAMALAGTGCLATSSAHAKDVTLHVAGSTMPWHPGVNRDMDFGIHDGKRPVMLYGADLMAGSTISLRASGETTTLPGGQRFGPDGQIDYVTEKRPGGSGRLFPAYYLDRSDYPAHLNALIGAFVSADGKVIGAPFLVGSASEREVPEGAQAIAFGINDDVFAENEGELLVEVQLPEASVVVEQGEAQ</sequence>
<comment type="caution">
    <text evidence="2">The sequence shown here is derived from an EMBL/GenBank/DDBJ whole genome shotgun (WGS) entry which is preliminary data.</text>
</comment>
<feature type="chain" id="PRO_5037243577" evidence="1">
    <location>
        <begin position="24"/>
        <end position="192"/>
    </location>
</feature>
<gene>
    <name evidence="2" type="ORF">I5E68_03695</name>
</gene>
<dbReference type="Gene3D" id="2.60.120.430">
    <property type="entry name" value="Galactose-binding lectin"/>
    <property type="match status" value="1"/>
</dbReference>
<keyword evidence="1" id="KW-0732">Signal</keyword>
<dbReference type="EMBL" id="JADZGI010000001">
    <property type="protein sequence ID" value="MBH0112056.1"/>
    <property type="molecule type" value="Genomic_DNA"/>
</dbReference>
<feature type="signal peptide" evidence="1">
    <location>
        <begin position="1"/>
        <end position="23"/>
    </location>
</feature>
<evidence type="ECO:0000313" key="2">
    <source>
        <dbReference type="EMBL" id="MBH0112056.1"/>
    </source>
</evidence>
<name>A0A931HAS5_9SPHN</name>
<dbReference type="RefSeq" id="WP_197160882.1">
    <property type="nucleotide sequence ID" value="NZ_JADZGI010000001.1"/>
</dbReference>
<protein>
    <submittedName>
        <fullName evidence="2">Uncharacterized protein</fullName>
    </submittedName>
</protein>
<evidence type="ECO:0000256" key="1">
    <source>
        <dbReference type="SAM" id="SignalP"/>
    </source>
</evidence>
<evidence type="ECO:0000313" key="3">
    <source>
        <dbReference type="Proteomes" id="UP000617634"/>
    </source>
</evidence>
<dbReference type="Proteomes" id="UP000617634">
    <property type="component" value="Unassembled WGS sequence"/>
</dbReference>
<reference evidence="2" key="1">
    <citation type="submission" date="2020-11" db="EMBL/GenBank/DDBJ databases">
        <title>Novosphingobium aureum sp. nov., a marine bacterium isolated from sediment of a salt flat.</title>
        <authorList>
            <person name="Yoo Y."/>
            <person name="Kim J.-J."/>
        </authorList>
    </citation>
    <scope>NUCLEOTIDE SEQUENCE</scope>
    <source>
        <strain evidence="2">YJ-S2-02</strain>
    </source>
</reference>